<organism evidence="2 3">
    <name type="scientific">Malassezia obtusa</name>
    <dbReference type="NCBI Taxonomy" id="76774"/>
    <lineage>
        <taxon>Eukaryota</taxon>
        <taxon>Fungi</taxon>
        <taxon>Dikarya</taxon>
        <taxon>Basidiomycota</taxon>
        <taxon>Ustilaginomycotina</taxon>
        <taxon>Malasseziomycetes</taxon>
        <taxon>Malasseziales</taxon>
        <taxon>Malasseziaceae</taxon>
        <taxon>Malassezia</taxon>
    </lineage>
</organism>
<evidence type="ECO:0000313" key="3">
    <source>
        <dbReference type="Proteomes" id="UP001214603"/>
    </source>
</evidence>
<reference evidence="2" key="1">
    <citation type="submission" date="2023-03" db="EMBL/GenBank/DDBJ databases">
        <title>Mating type loci evolution in Malassezia.</title>
        <authorList>
            <person name="Coelho M.A."/>
        </authorList>
    </citation>
    <scope>NUCLEOTIDE SEQUENCE</scope>
    <source>
        <strain evidence="2">CBS 7876</strain>
    </source>
</reference>
<feature type="compositionally biased region" description="Low complexity" evidence="1">
    <location>
        <begin position="266"/>
        <end position="278"/>
    </location>
</feature>
<keyword evidence="3" id="KW-1185">Reference proteome</keyword>
<gene>
    <name evidence="2" type="ORF">MOBT1_003041</name>
</gene>
<feature type="region of interest" description="Disordered" evidence="1">
    <location>
        <begin position="257"/>
        <end position="280"/>
    </location>
</feature>
<protein>
    <submittedName>
        <fullName evidence="2">Uncharacterized protein</fullName>
    </submittedName>
</protein>
<dbReference type="EMBL" id="CP119941">
    <property type="protein sequence ID" value="WFD04334.1"/>
    <property type="molecule type" value="Genomic_DNA"/>
</dbReference>
<dbReference type="AlphaFoldDB" id="A0AAF0E4K7"/>
<dbReference type="Proteomes" id="UP001214603">
    <property type="component" value="Chromosome 8"/>
</dbReference>
<sequence length="325" mass="34080">MLLPRSVAGTKRRAPPRGGSAPPVVLGARTAEGGEALACALLNWLSPWACARRDDALAALVRDAQGTPDGVHVARLLATPEVAALGCTSSAELAAAIAQLASLGWARLNGFHVHFAPGDAADVVFVEQVSERACSLLDAARTIHAAVACAAHDATVWAVGAPTLGALDAGCLAHTPATLKSACVAVDPNTAHVLCTRYDWALDRRWLPSDARREVLQAVSAGLRAMPHEAFCARAREYEVWQRELVQRNVRAAQQRARAAGHDADAAPAEAPAEAAAEAPRDYPRGTIVALARTRGADAAAYKAVLARGVPNRADYVDVQEDAVR</sequence>
<evidence type="ECO:0000313" key="2">
    <source>
        <dbReference type="EMBL" id="WFD04334.1"/>
    </source>
</evidence>
<name>A0AAF0E4K7_9BASI</name>
<feature type="region of interest" description="Disordered" evidence="1">
    <location>
        <begin position="1"/>
        <end position="23"/>
    </location>
</feature>
<evidence type="ECO:0000256" key="1">
    <source>
        <dbReference type="SAM" id="MobiDB-lite"/>
    </source>
</evidence>
<accession>A0AAF0E4K7</accession>
<proteinExistence type="predicted"/>